<reference evidence="10 11" key="1">
    <citation type="submission" date="2020-08" db="EMBL/GenBank/DDBJ databases">
        <title>Genome sequence of Tessaracoccus defluvii JCM 17540T.</title>
        <authorList>
            <person name="Hyun D.-W."/>
            <person name="Bae J.-W."/>
        </authorList>
    </citation>
    <scope>NUCLEOTIDE SEQUENCE [LARGE SCALE GENOMIC DNA]</scope>
    <source>
        <strain evidence="10 11">JCM 17540</strain>
    </source>
</reference>
<evidence type="ECO:0000259" key="9">
    <source>
        <dbReference type="Pfam" id="PF09179"/>
    </source>
</evidence>
<dbReference type="InterPro" id="IPR012795">
    <property type="entry name" value="tRNA_Ile_lys_synt_N"/>
</dbReference>
<dbReference type="SUPFAM" id="SSF82829">
    <property type="entry name" value="MesJ substrate recognition domain-like"/>
    <property type="match status" value="1"/>
</dbReference>
<organism evidence="10 11">
    <name type="scientific">Tessaracoccus defluvii</name>
    <dbReference type="NCBI Taxonomy" id="1285901"/>
    <lineage>
        <taxon>Bacteria</taxon>
        <taxon>Bacillati</taxon>
        <taxon>Actinomycetota</taxon>
        <taxon>Actinomycetes</taxon>
        <taxon>Propionibacteriales</taxon>
        <taxon>Propionibacteriaceae</taxon>
        <taxon>Tessaracoccus</taxon>
    </lineage>
</organism>
<feature type="domain" description="tRNA(Ile)-lysidine/2-thiocytidine synthase N-terminal" evidence="8">
    <location>
        <begin position="26"/>
        <end position="194"/>
    </location>
</feature>
<accession>A0A7H0H5W6</accession>
<keyword evidence="1 7" id="KW-0963">Cytoplasm</keyword>
<keyword evidence="3 7" id="KW-0819">tRNA processing</keyword>
<dbReference type="KEGG" id="tdf:H9L22_17870"/>
<keyword evidence="5 7" id="KW-0067">ATP-binding</keyword>
<evidence type="ECO:0000256" key="6">
    <source>
        <dbReference type="ARBA" id="ARBA00048539"/>
    </source>
</evidence>
<evidence type="ECO:0000256" key="4">
    <source>
        <dbReference type="ARBA" id="ARBA00022741"/>
    </source>
</evidence>
<evidence type="ECO:0000256" key="7">
    <source>
        <dbReference type="HAMAP-Rule" id="MF_01161"/>
    </source>
</evidence>
<dbReference type="CDD" id="cd01992">
    <property type="entry name" value="TilS_N"/>
    <property type="match status" value="1"/>
</dbReference>
<dbReference type="GO" id="GO:0006400">
    <property type="term" value="P:tRNA modification"/>
    <property type="evidence" value="ECO:0007669"/>
    <property type="project" value="UniProtKB-UniRule"/>
</dbReference>
<proteinExistence type="inferred from homology"/>
<dbReference type="HAMAP" id="MF_01161">
    <property type="entry name" value="tRNA_Ile_lys_synt"/>
    <property type="match status" value="1"/>
</dbReference>
<dbReference type="InterPro" id="IPR014729">
    <property type="entry name" value="Rossmann-like_a/b/a_fold"/>
</dbReference>
<dbReference type="InterPro" id="IPR012094">
    <property type="entry name" value="tRNA_Ile_lys_synt"/>
</dbReference>
<keyword evidence="4 7" id="KW-0547">Nucleotide-binding</keyword>
<dbReference type="SUPFAM" id="SSF52402">
    <property type="entry name" value="Adenine nucleotide alpha hydrolases-like"/>
    <property type="match status" value="1"/>
</dbReference>
<dbReference type="EC" id="6.3.4.19" evidence="7"/>
<dbReference type="InterPro" id="IPR015262">
    <property type="entry name" value="tRNA_Ile_lys_synt_subst-bd"/>
</dbReference>
<dbReference type="InterPro" id="IPR011063">
    <property type="entry name" value="TilS/TtcA_N"/>
</dbReference>
<dbReference type="PANTHER" id="PTHR43033">
    <property type="entry name" value="TRNA(ILE)-LYSIDINE SYNTHASE-RELATED"/>
    <property type="match status" value="1"/>
</dbReference>
<dbReference type="GO" id="GO:0005524">
    <property type="term" value="F:ATP binding"/>
    <property type="evidence" value="ECO:0007669"/>
    <property type="project" value="UniProtKB-UniRule"/>
</dbReference>
<sequence>MARRELGPAALRVASAVAAALPAGDLVVGCSGGADSTALALGAGWAARRTGASVRVTVVDHGLQPGSAVVAAQVADRLTAAGLRVEVRRVEVTDRGEGIEAAARDARLAALAEPGLPVLLGHTLDDQAESVLLGLLRGSGTRSLAGMASVRGPFHRPLLGVRRADTEAACRDWGIEWWADPMNQDPAFARVRTRAWLADASAAFGRDLAPALARTAALARADADLLDDLAADVAAGEEADAAAVGALPDALRGRVLLAWLRRHGVAADAGHVAAVDTLLGRWRGQGPIAVPGGTVRRHDGLLLFEGSGAPGAGEGPAR</sequence>
<dbReference type="AlphaFoldDB" id="A0A7H0H5W6"/>
<dbReference type="NCBIfam" id="TIGR02432">
    <property type="entry name" value="lysidine_TilS_N"/>
    <property type="match status" value="1"/>
</dbReference>
<keyword evidence="2 7" id="KW-0436">Ligase</keyword>
<comment type="domain">
    <text evidence="7">The N-terminal region contains the highly conserved SGGXDS motif, predicted to be a P-loop motif involved in ATP binding.</text>
</comment>
<dbReference type="RefSeq" id="WP_187721052.1">
    <property type="nucleotide sequence ID" value="NZ_BAABBL010000017.1"/>
</dbReference>
<feature type="domain" description="tRNA(Ile)-lysidine synthase substrate-binding" evidence="9">
    <location>
        <begin position="241"/>
        <end position="302"/>
    </location>
</feature>
<feature type="binding site" evidence="7">
    <location>
        <begin position="31"/>
        <end position="36"/>
    </location>
    <ligand>
        <name>ATP</name>
        <dbReference type="ChEBI" id="CHEBI:30616"/>
    </ligand>
</feature>
<comment type="subcellular location">
    <subcellularLocation>
        <location evidence="7">Cytoplasm</location>
    </subcellularLocation>
</comment>
<comment type="function">
    <text evidence="7">Ligates lysine onto the cytidine present at position 34 of the AUA codon-specific tRNA(Ile) that contains the anticodon CAU, in an ATP-dependent manner. Cytidine is converted to lysidine, thus changing the amino acid specificity of the tRNA from methionine to isoleucine.</text>
</comment>
<evidence type="ECO:0000256" key="1">
    <source>
        <dbReference type="ARBA" id="ARBA00022490"/>
    </source>
</evidence>
<name>A0A7H0H5W6_9ACTN</name>
<evidence type="ECO:0000256" key="2">
    <source>
        <dbReference type="ARBA" id="ARBA00022598"/>
    </source>
</evidence>
<dbReference type="GO" id="GO:0005737">
    <property type="term" value="C:cytoplasm"/>
    <property type="evidence" value="ECO:0007669"/>
    <property type="project" value="UniProtKB-SubCell"/>
</dbReference>
<comment type="catalytic activity">
    <reaction evidence="6 7">
        <text>cytidine(34) in tRNA(Ile2) + L-lysine + ATP = lysidine(34) in tRNA(Ile2) + AMP + diphosphate + H(+)</text>
        <dbReference type="Rhea" id="RHEA:43744"/>
        <dbReference type="Rhea" id="RHEA-COMP:10625"/>
        <dbReference type="Rhea" id="RHEA-COMP:10670"/>
        <dbReference type="ChEBI" id="CHEBI:15378"/>
        <dbReference type="ChEBI" id="CHEBI:30616"/>
        <dbReference type="ChEBI" id="CHEBI:32551"/>
        <dbReference type="ChEBI" id="CHEBI:33019"/>
        <dbReference type="ChEBI" id="CHEBI:82748"/>
        <dbReference type="ChEBI" id="CHEBI:83665"/>
        <dbReference type="ChEBI" id="CHEBI:456215"/>
        <dbReference type="EC" id="6.3.4.19"/>
    </reaction>
</comment>
<keyword evidence="11" id="KW-1185">Reference proteome</keyword>
<evidence type="ECO:0000256" key="3">
    <source>
        <dbReference type="ARBA" id="ARBA00022694"/>
    </source>
</evidence>
<dbReference type="PANTHER" id="PTHR43033:SF1">
    <property type="entry name" value="TRNA(ILE)-LYSIDINE SYNTHASE-RELATED"/>
    <property type="match status" value="1"/>
</dbReference>
<gene>
    <name evidence="7 10" type="primary">tilS</name>
    <name evidence="10" type="ORF">H9L22_17870</name>
</gene>
<comment type="similarity">
    <text evidence="7">Belongs to the tRNA(Ile)-lysidine synthase family.</text>
</comment>
<evidence type="ECO:0000313" key="10">
    <source>
        <dbReference type="EMBL" id="QNP55932.1"/>
    </source>
</evidence>
<protein>
    <recommendedName>
        <fullName evidence="7">tRNA(Ile)-lysidine synthase</fullName>
        <ecNumber evidence="7">6.3.4.19</ecNumber>
    </recommendedName>
    <alternativeName>
        <fullName evidence="7">tRNA(Ile)-2-lysyl-cytidine synthase</fullName>
    </alternativeName>
    <alternativeName>
        <fullName evidence="7">tRNA(Ile)-lysidine synthetase</fullName>
    </alternativeName>
</protein>
<evidence type="ECO:0000259" key="8">
    <source>
        <dbReference type="Pfam" id="PF01171"/>
    </source>
</evidence>
<dbReference type="Gene3D" id="3.40.50.620">
    <property type="entry name" value="HUPs"/>
    <property type="match status" value="1"/>
</dbReference>
<dbReference type="EMBL" id="CP060789">
    <property type="protein sequence ID" value="QNP55932.1"/>
    <property type="molecule type" value="Genomic_DNA"/>
</dbReference>
<dbReference type="Proteomes" id="UP000516117">
    <property type="component" value="Chromosome"/>
</dbReference>
<dbReference type="Pfam" id="PF09179">
    <property type="entry name" value="TilS"/>
    <property type="match status" value="1"/>
</dbReference>
<dbReference type="GO" id="GO:0032267">
    <property type="term" value="F:tRNA(Ile)-lysidine synthase activity"/>
    <property type="evidence" value="ECO:0007669"/>
    <property type="project" value="UniProtKB-EC"/>
</dbReference>
<dbReference type="Pfam" id="PF01171">
    <property type="entry name" value="ATP_bind_3"/>
    <property type="match status" value="1"/>
</dbReference>
<evidence type="ECO:0000313" key="11">
    <source>
        <dbReference type="Proteomes" id="UP000516117"/>
    </source>
</evidence>
<evidence type="ECO:0000256" key="5">
    <source>
        <dbReference type="ARBA" id="ARBA00022840"/>
    </source>
</evidence>